<dbReference type="SUPFAM" id="SSF52172">
    <property type="entry name" value="CheY-like"/>
    <property type="match status" value="1"/>
</dbReference>
<dbReference type="AlphaFoldDB" id="A0A2V3VYR0"/>
<evidence type="ECO:0000256" key="1">
    <source>
        <dbReference type="ARBA" id="ARBA00023015"/>
    </source>
</evidence>
<dbReference type="PANTHER" id="PTHR43280">
    <property type="entry name" value="ARAC-FAMILY TRANSCRIPTIONAL REGULATOR"/>
    <property type="match status" value="1"/>
</dbReference>
<dbReference type="PRINTS" id="PR00032">
    <property type="entry name" value="HTHARAC"/>
</dbReference>
<dbReference type="InterPro" id="IPR018062">
    <property type="entry name" value="HTH_AraC-typ_CS"/>
</dbReference>
<dbReference type="EMBL" id="QJJQ01000006">
    <property type="protein sequence ID" value="PXW87147.1"/>
    <property type="molecule type" value="Genomic_DNA"/>
</dbReference>
<evidence type="ECO:0000313" key="6">
    <source>
        <dbReference type="Proteomes" id="UP000247978"/>
    </source>
</evidence>
<sequence length="525" mass="61574">MISLGVYNQPTLYERLWEQENFHIEVIKALTDVATLSKFDLLLINLSGLEEEKYFYFLKKLRKLDKPKVIFLSETFSFELVKKLMFYGTYDCLTLPLNIPDLLTLLTNAYTDLKREKRRKRKREAYEIQSIRASLAYDLLHGNTKNAKEIWERSQLANLSLIPNTVLLLRIDHFSKLVENKGELWKNSLREEVLQAINYCNLQDVSLKVLVNEQKYALLLSLPVQLEEEKYKVLATEYAEKIREEINKQTNYTVTIGIGNYYEDARNLHLSYQESEYAQTYRLFQAENSIIHIEDLDYFETPEYDKYKNKIQEMTNKFLLGDVTAVHAIWKEIYRSVATHSHFQPEEFRLQVLDLLFSLSKSAMQNGANPKHIMPLQIKHAKELHEIESLTEIDTWIKAIVHEYSAYVHEGHNEQVLKSVQEVLQFVEEHYDEDIGLETIADRVDLSPNYLSAIFKQTTGRSYIDYLTELRMKKAKEKLQDLSLTVYEIAEAIGYSSSQYFSRVFKKHIGMTPSAYRNSVLSIKK</sequence>
<keyword evidence="1" id="KW-0805">Transcription regulation</keyword>
<organism evidence="5 6">
    <name type="scientific">Pseudogracilibacillus auburnensis</name>
    <dbReference type="NCBI Taxonomy" id="1494959"/>
    <lineage>
        <taxon>Bacteria</taxon>
        <taxon>Bacillati</taxon>
        <taxon>Bacillota</taxon>
        <taxon>Bacilli</taxon>
        <taxon>Bacillales</taxon>
        <taxon>Bacillaceae</taxon>
        <taxon>Pseudogracilibacillus</taxon>
    </lineage>
</organism>
<dbReference type="OrthoDB" id="324626at2"/>
<dbReference type="InterPro" id="IPR009057">
    <property type="entry name" value="Homeodomain-like_sf"/>
</dbReference>
<dbReference type="InterPro" id="IPR041522">
    <property type="entry name" value="CdaR_GGDEF"/>
</dbReference>
<evidence type="ECO:0000256" key="2">
    <source>
        <dbReference type="ARBA" id="ARBA00023125"/>
    </source>
</evidence>
<proteinExistence type="predicted"/>
<dbReference type="GO" id="GO:0043565">
    <property type="term" value="F:sequence-specific DNA binding"/>
    <property type="evidence" value="ECO:0007669"/>
    <property type="project" value="InterPro"/>
</dbReference>
<evidence type="ECO:0000256" key="3">
    <source>
        <dbReference type="ARBA" id="ARBA00023163"/>
    </source>
</evidence>
<protein>
    <submittedName>
        <fullName evidence="5">AraC family two component transcriptional regulator</fullName>
    </submittedName>
</protein>
<keyword evidence="2" id="KW-0238">DNA-binding</keyword>
<dbReference type="Gene3D" id="3.40.50.2300">
    <property type="match status" value="1"/>
</dbReference>
<dbReference type="InterPro" id="IPR020449">
    <property type="entry name" value="Tscrpt_reg_AraC-type_HTH"/>
</dbReference>
<accession>A0A2V3VYR0</accession>
<dbReference type="GO" id="GO:0003700">
    <property type="term" value="F:DNA-binding transcription factor activity"/>
    <property type="evidence" value="ECO:0007669"/>
    <property type="project" value="InterPro"/>
</dbReference>
<dbReference type="SMART" id="SM00342">
    <property type="entry name" value="HTH_ARAC"/>
    <property type="match status" value="1"/>
</dbReference>
<dbReference type="SUPFAM" id="SSF46689">
    <property type="entry name" value="Homeodomain-like"/>
    <property type="match status" value="2"/>
</dbReference>
<dbReference type="Pfam" id="PF17853">
    <property type="entry name" value="GGDEF_2"/>
    <property type="match status" value="1"/>
</dbReference>
<evidence type="ECO:0000313" key="5">
    <source>
        <dbReference type="EMBL" id="PXW87147.1"/>
    </source>
</evidence>
<dbReference type="PROSITE" id="PS00041">
    <property type="entry name" value="HTH_ARAC_FAMILY_1"/>
    <property type="match status" value="1"/>
</dbReference>
<keyword evidence="3" id="KW-0804">Transcription</keyword>
<dbReference type="Proteomes" id="UP000247978">
    <property type="component" value="Unassembled WGS sequence"/>
</dbReference>
<comment type="caution">
    <text evidence="5">The sequence shown here is derived from an EMBL/GenBank/DDBJ whole genome shotgun (WGS) entry which is preliminary data.</text>
</comment>
<dbReference type="Gene3D" id="1.10.10.60">
    <property type="entry name" value="Homeodomain-like"/>
    <property type="match status" value="2"/>
</dbReference>
<keyword evidence="6" id="KW-1185">Reference proteome</keyword>
<dbReference type="PROSITE" id="PS01124">
    <property type="entry name" value="HTH_ARAC_FAMILY_2"/>
    <property type="match status" value="1"/>
</dbReference>
<dbReference type="InterPro" id="IPR011006">
    <property type="entry name" value="CheY-like_superfamily"/>
</dbReference>
<reference evidence="5 6" key="1">
    <citation type="submission" date="2018-05" db="EMBL/GenBank/DDBJ databases">
        <title>Genomic Encyclopedia of Type Strains, Phase IV (KMG-IV): sequencing the most valuable type-strain genomes for metagenomic binning, comparative biology and taxonomic classification.</title>
        <authorList>
            <person name="Goeker M."/>
        </authorList>
    </citation>
    <scope>NUCLEOTIDE SEQUENCE [LARGE SCALE GENOMIC DNA]</scope>
    <source>
        <strain evidence="5 6">DSM 28556</strain>
    </source>
</reference>
<dbReference type="Pfam" id="PF12833">
    <property type="entry name" value="HTH_18"/>
    <property type="match status" value="1"/>
</dbReference>
<dbReference type="InterPro" id="IPR018060">
    <property type="entry name" value="HTH_AraC"/>
</dbReference>
<feature type="domain" description="HTH araC/xylS-type" evidence="4">
    <location>
        <begin position="421"/>
        <end position="519"/>
    </location>
</feature>
<dbReference type="PANTHER" id="PTHR43280:SF28">
    <property type="entry name" value="HTH-TYPE TRANSCRIPTIONAL ACTIVATOR RHAS"/>
    <property type="match status" value="1"/>
</dbReference>
<name>A0A2V3VYR0_9BACI</name>
<dbReference type="RefSeq" id="WP_110395370.1">
    <property type="nucleotide sequence ID" value="NZ_JBHUHB010000001.1"/>
</dbReference>
<gene>
    <name evidence="5" type="ORF">DFR56_106217</name>
</gene>
<evidence type="ECO:0000259" key="4">
    <source>
        <dbReference type="PROSITE" id="PS01124"/>
    </source>
</evidence>